<evidence type="ECO:0000256" key="1">
    <source>
        <dbReference type="SAM" id="MobiDB-lite"/>
    </source>
</evidence>
<feature type="compositionally biased region" description="Basic residues" evidence="1">
    <location>
        <begin position="99"/>
        <end position="109"/>
    </location>
</feature>
<reference evidence="2 3" key="1">
    <citation type="journal article" date="2012" name="Appl. Environ. Microbiol.">
        <title>Short-read sequencing for genomic analysis of the brown rot fungus Fibroporia radiculosa.</title>
        <authorList>
            <person name="Tang J.D."/>
            <person name="Perkins A.D."/>
            <person name="Sonstegard T.S."/>
            <person name="Schroeder S.G."/>
            <person name="Burgess S.C."/>
            <person name="Diehl S.V."/>
        </authorList>
    </citation>
    <scope>NUCLEOTIDE SEQUENCE [LARGE SCALE GENOMIC DNA]</scope>
    <source>
        <strain evidence="2 3">TFFH 294</strain>
    </source>
</reference>
<dbReference type="HOGENOM" id="CLU_021756_1_0_1"/>
<keyword evidence="3" id="KW-1185">Reference proteome</keyword>
<feature type="compositionally biased region" description="Acidic residues" evidence="1">
    <location>
        <begin position="62"/>
        <end position="79"/>
    </location>
</feature>
<feature type="compositionally biased region" description="Low complexity" evidence="1">
    <location>
        <begin position="111"/>
        <end position="120"/>
    </location>
</feature>
<evidence type="ECO:0000313" key="2">
    <source>
        <dbReference type="EMBL" id="CCL99390.1"/>
    </source>
</evidence>
<dbReference type="STRING" id="599839.J4GK51"/>
<sequence>MAPRTSGTKIIIKPRRARAGPSRIVEPPPEEEEVVITDVEDQDEVEESADEASTITQTPRPEEEEGTDAGSPENEDADSNDGGSVEGDEDVEEGGTPARRVRGRGRGRGRGSASGTSTPRGRGRGRGRPKMRGRGTITIKLPRRTGEEGPHEELEPVIEEAPPEASEEGPTGGGKPFRRIQGKVYILENDEYVTDDDPKGDAKIDSQGNLLGGRKFKAQTFAIPNRHPERKYMLAIDAARTSGFRDSLYYFRRNPLAMKLIATQAEKEYLIEAGKLGSHLRTRSVTLITARSAYKLHGSKMILDGKWVVDDYFEDKATEEAASKGLKPGDPVGEFQETSALAAEAAALGPGASMQANKADRGGSGLGMYRAGGPTTIFGGSGWGPYSDGPLNAVRKSMLNRDGLNEENWMLIAAQRTVDASAEWAQLRGKALKVCGGILDDAKAASGVERGETDEARGTKRSTEEGVLEKGKRRRTLNHGGELPLGIYEPHSGIVLYRSDTQPTRARWETVPDDQNRRQVIGGAKVGGGAWALAWIDSVMELSTEEDIDPHAMARATTLQQLELGTGS</sequence>
<evidence type="ECO:0000313" key="3">
    <source>
        <dbReference type="Proteomes" id="UP000006352"/>
    </source>
</evidence>
<protein>
    <submittedName>
        <fullName evidence="2">Uncharacterized protein</fullName>
    </submittedName>
</protein>
<dbReference type="OrthoDB" id="5598844at2759"/>
<organism evidence="2 3">
    <name type="scientific">Fibroporia radiculosa</name>
    <dbReference type="NCBI Taxonomy" id="599839"/>
    <lineage>
        <taxon>Eukaryota</taxon>
        <taxon>Fungi</taxon>
        <taxon>Dikarya</taxon>
        <taxon>Basidiomycota</taxon>
        <taxon>Agaricomycotina</taxon>
        <taxon>Agaricomycetes</taxon>
        <taxon>Polyporales</taxon>
        <taxon>Fibroporiaceae</taxon>
        <taxon>Fibroporia</taxon>
    </lineage>
</organism>
<feature type="region of interest" description="Disordered" evidence="1">
    <location>
        <begin position="446"/>
        <end position="467"/>
    </location>
</feature>
<proteinExistence type="predicted"/>
<name>J4GK51_9APHY</name>
<feature type="region of interest" description="Disordered" evidence="1">
    <location>
        <begin position="1"/>
        <end position="178"/>
    </location>
</feature>
<feature type="compositionally biased region" description="Acidic residues" evidence="1">
    <location>
        <begin position="155"/>
        <end position="167"/>
    </location>
</feature>
<feature type="compositionally biased region" description="Acidic residues" evidence="1">
    <location>
        <begin position="28"/>
        <end position="50"/>
    </location>
</feature>
<feature type="compositionally biased region" description="Basic and acidic residues" evidence="1">
    <location>
        <begin position="449"/>
        <end position="467"/>
    </location>
</feature>
<dbReference type="InParanoid" id="J4GK51"/>
<feature type="compositionally biased region" description="Basic residues" evidence="1">
    <location>
        <begin position="121"/>
        <end position="133"/>
    </location>
</feature>
<dbReference type="Pfam" id="PF08624">
    <property type="entry name" value="CRC_subunit"/>
    <property type="match status" value="1"/>
</dbReference>
<dbReference type="EMBL" id="HE796930">
    <property type="protein sequence ID" value="CCL99390.1"/>
    <property type="molecule type" value="Genomic_DNA"/>
</dbReference>
<gene>
    <name evidence="2" type="ORF">FIBRA_01408</name>
</gene>
<dbReference type="RefSeq" id="XP_012178673.1">
    <property type="nucleotide sequence ID" value="XM_012323283.1"/>
</dbReference>
<dbReference type="InterPro" id="IPR013933">
    <property type="entry name" value="CRC_Rsc7/Swp82"/>
</dbReference>
<feature type="compositionally biased region" description="Basic and acidic residues" evidence="1">
    <location>
        <begin position="144"/>
        <end position="154"/>
    </location>
</feature>
<accession>J4GK51</accession>
<dbReference type="AlphaFoldDB" id="J4GK51"/>
<dbReference type="GeneID" id="24094301"/>
<dbReference type="Proteomes" id="UP000006352">
    <property type="component" value="Unassembled WGS sequence"/>
</dbReference>